<protein>
    <submittedName>
        <fullName evidence="3">Glycosyltransferase family 39 protein</fullName>
    </submittedName>
</protein>
<evidence type="ECO:0000313" key="3">
    <source>
        <dbReference type="EMBL" id="QNP51926.1"/>
    </source>
</evidence>
<keyword evidence="3" id="KW-0808">Transferase</keyword>
<reference evidence="3 4" key="1">
    <citation type="submission" date="2020-08" db="EMBL/GenBank/DDBJ databases">
        <title>Genome sequence of Hymenobacter qilianensis JCM 19763T.</title>
        <authorList>
            <person name="Hyun D.-W."/>
            <person name="Bae J.-W."/>
        </authorList>
    </citation>
    <scope>NUCLEOTIDE SEQUENCE [LARGE SCALE GENOMIC DNA]</scope>
    <source>
        <strain evidence="3 4">JCM 19763</strain>
    </source>
</reference>
<evidence type="ECO:0000256" key="1">
    <source>
        <dbReference type="SAM" id="Phobius"/>
    </source>
</evidence>
<dbReference type="Pfam" id="PF13231">
    <property type="entry name" value="PMT_2"/>
    <property type="match status" value="1"/>
</dbReference>
<name>A0A7H0GUG0_9BACT</name>
<dbReference type="RefSeq" id="WP_187732194.1">
    <property type="nucleotide sequence ID" value="NZ_CP060784.1"/>
</dbReference>
<feature type="transmembrane region" description="Helical" evidence="1">
    <location>
        <begin position="105"/>
        <end position="124"/>
    </location>
</feature>
<keyword evidence="1" id="KW-0472">Membrane</keyword>
<evidence type="ECO:0000259" key="2">
    <source>
        <dbReference type="Pfam" id="PF13231"/>
    </source>
</evidence>
<organism evidence="3 4">
    <name type="scientific">Hymenobacter qilianensis</name>
    <dbReference type="NCBI Taxonomy" id="1385715"/>
    <lineage>
        <taxon>Bacteria</taxon>
        <taxon>Pseudomonadati</taxon>
        <taxon>Bacteroidota</taxon>
        <taxon>Cytophagia</taxon>
        <taxon>Cytophagales</taxon>
        <taxon>Hymenobacteraceae</taxon>
        <taxon>Hymenobacter</taxon>
    </lineage>
</organism>
<accession>A0A7H0GUG0</accession>
<dbReference type="GO" id="GO:0016740">
    <property type="term" value="F:transferase activity"/>
    <property type="evidence" value="ECO:0007669"/>
    <property type="project" value="UniProtKB-KW"/>
</dbReference>
<keyword evidence="1" id="KW-1133">Transmembrane helix</keyword>
<keyword evidence="4" id="KW-1185">Reference proteome</keyword>
<gene>
    <name evidence="3" type="ORF">H9L05_18700</name>
</gene>
<feature type="domain" description="Glycosyltransferase RgtA/B/C/D-like" evidence="2">
    <location>
        <begin position="83"/>
        <end position="191"/>
    </location>
</feature>
<keyword evidence="1" id="KW-0812">Transmembrane</keyword>
<dbReference type="InterPro" id="IPR038731">
    <property type="entry name" value="RgtA/B/C-like"/>
</dbReference>
<dbReference type="KEGG" id="hqi:H9L05_18700"/>
<dbReference type="Proteomes" id="UP000516093">
    <property type="component" value="Chromosome"/>
</dbReference>
<sequence length="205" mass="23115">MSPITLAAPASGVRKSALARRYTAAHYKHLALYLILAVGIGFRLFHFFYNRSLFIDELYLNISLIKLNFWELATQPLAYEQKAPIVYLWSVKLCVLLFGKGEKALRLFSLICGISALFAFIPVARFYLKEWGVVLAVGLLSLSWATIYHSVEAKQYSAELLATVLGLLLYTRYHNATRLHPLLLWGLAGGFYCGSRSRSSSCWLV</sequence>
<proteinExistence type="predicted"/>
<dbReference type="AlphaFoldDB" id="A0A7H0GUG0"/>
<feature type="transmembrane region" description="Helical" evidence="1">
    <location>
        <begin position="30"/>
        <end position="49"/>
    </location>
</feature>
<dbReference type="EMBL" id="CP060784">
    <property type="protein sequence ID" value="QNP51926.1"/>
    <property type="molecule type" value="Genomic_DNA"/>
</dbReference>
<feature type="transmembrane region" description="Helical" evidence="1">
    <location>
        <begin position="131"/>
        <end position="150"/>
    </location>
</feature>
<evidence type="ECO:0000313" key="4">
    <source>
        <dbReference type="Proteomes" id="UP000516093"/>
    </source>
</evidence>